<feature type="binding site" evidence="9 12">
    <location>
        <position position="138"/>
    </location>
    <ligand>
        <name>FMN</name>
        <dbReference type="ChEBI" id="CHEBI:58210"/>
    </ligand>
</feature>
<evidence type="ECO:0000256" key="5">
    <source>
        <dbReference type="ARBA" id="ARBA00022694"/>
    </source>
</evidence>
<dbReference type="GO" id="GO:0010181">
    <property type="term" value="F:FMN binding"/>
    <property type="evidence" value="ECO:0007669"/>
    <property type="project" value="UniProtKB-UniRule"/>
</dbReference>
<comment type="catalytic activity">
    <reaction evidence="9">
        <text>5,6-dihydrouridine(20) in tRNA + NADP(+) = uridine(20) in tRNA + NADPH + H(+)</text>
        <dbReference type="Rhea" id="RHEA:53336"/>
        <dbReference type="Rhea" id="RHEA-COMP:13533"/>
        <dbReference type="Rhea" id="RHEA-COMP:13534"/>
        <dbReference type="ChEBI" id="CHEBI:15378"/>
        <dbReference type="ChEBI" id="CHEBI:57783"/>
        <dbReference type="ChEBI" id="CHEBI:58349"/>
        <dbReference type="ChEBI" id="CHEBI:65315"/>
        <dbReference type="ChEBI" id="CHEBI:74443"/>
        <dbReference type="EC" id="1.3.1.91"/>
    </reaction>
</comment>
<dbReference type="InterPro" id="IPR035587">
    <property type="entry name" value="DUS-like_FMN-bd"/>
</dbReference>
<dbReference type="InterPro" id="IPR001269">
    <property type="entry name" value="DUS_fam"/>
</dbReference>
<feature type="binding site" evidence="9 12">
    <location>
        <begin position="210"/>
        <end position="212"/>
    </location>
    <ligand>
        <name>FMN</name>
        <dbReference type="ChEBI" id="CHEBI:58210"/>
    </ligand>
</feature>
<feature type="binding site" evidence="9 12">
    <location>
        <position position="170"/>
    </location>
    <ligand>
        <name>FMN</name>
        <dbReference type="ChEBI" id="CHEBI:58210"/>
    </ligand>
</feature>
<comment type="catalytic activity">
    <reaction evidence="9">
        <text>5,6-dihydrouridine(20a) in tRNA + NADP(+) = uridine(20a) in tRNA + NADPH + H(+)</text>
        <dbReference type="Rhea" id="RHEA:53344"/>
        <dbReference type="Rhea" id="RHEA-COMP:13535"/>
        <dbReference type="Rhea" id="RHEA-COMP:13536"/>
        <dbReference type="ChEBI" id="CHEBI:15378"/>
        <dbReference type="ChEBI" id="CHEBI:57783"/>
        <dbReference type="ChEBI" id="CHEBI:58349"/>
        <dbReference type="ChEBI" id="CHEBI:65315"/>
        <dbReference type="ChEBI" id="CHEBI:74443"/>
    </reaction>
</comment>
<proteinExistence type="inferred from homology"/>
<dbReference type="Proteomes" id="UP000007472">
    <property type="component" value="Chromosome"/>
</dbReference>
<dbReference type="Pfam" id="PF01207">
    <property type="entry name" value="Dus"/>
    <property type="match status" value="1"/>
</dbReference>
<dbReference type="PANTHER" id="PTHR42907">
    <property type="entry name" value="FMN-LINKED OXIDOREDUCTASES SUPERFAMILY PROTEIN"/>
    <property type="match status" value="1"/>
</dbReference>
<dbReference type="PIRSF" id="PIRSF006621">
    <property type="entry name" value="Dus"/>
    <property type="match status" value="1"/>
</dbReference>
<dbReference type="PANTHER" id="PTHR42907:SF1">
    <property type="entry name" value="FMN-LINKED OXIDOREDUCTASES SUPERFAMILY PROTEIN"/>
    <property type="match status" value="1"/>
</dbReference>
<gene>
    <name evidence="9" type="primary">dusA</name>
    <name evidence="14" type="ordered locus">TEQUI_1489</name>
</gene>
<dbReference type="KEGG" id="teq:TEQUI_1489"/>
<sequence>MIDQKLNRGRRVSVAPMLDVTDKHCRFFHRLLSPEALLFTEMVTTGALIFGDVPRHLDFNVEEHPVALQLGGAEPKDLAYCSKLGEEWGYDEINLNCGCPSDRVQKGSFGACLMLEPDLVADCWVAMNECTTVPISIKHRLGVDDHNDYEFVYHFVSKLYDVGCRLFITHARNAFLKGLSPKDNRSIPPLKYDYVSRLKADFPDANFVINGGISNYELAMQLLEEFDGIMLGRLAWHEPRAFMNIATTEFERSEPPNFTFIRDALIGYAKKNIENGGSLREVVNPVLGFMNGLKGARKFRQILSNPDLLKRNDISIIGEAFAPFL</sequence>
<keyword evidence="6 9" id="KW-0521">NADP</keyword>
<dbReference type="PROSITE" id="PS01136">
    <property type="entry name" value="UPF0034"/>
    <property type="match status" value="1"/>
</dbReference>
<keyword evidence="12" id="KW-0547">Nucleotide-binding</keyword>
<dbReference type="SUPFAM" id="SSF51395">
    <property type="entry name" value="FMN-linked oxidoreductases"/>
    <property type="match status" value="1"/>
</dbReference>
<comment type="similarity">
    <text evidence="9">Belongs to the Dus family. DusA subfamily.</text>
</comment>
<evidence type="ECO:0000256" key="7">
    <source>
        <dbReference type="ARBA" id="ARBA00022884"/>
    </source>
</evidence>
<feature type="active site" description="Proton donor" evidence="9 11">
    <location>
        <position position="99"/>
    </location>
</feature>
<evidence type="ECO:0000256" key="3">
    <source>
        <dbReference type="ARBA" id="ARBA00022630"/>
    </source>
</evidence>
<dbReference type="GO" id="GO:0102264">
    <property type="term" value="F:tRNA-dihydrouridine20 synthase activity"/>
    <property type="evidence" value="ECO:0007669"/>
    <property type="project" value="UniProtKB-EC"/>
</dbReference>
<dbReference type="Gene3D" id="3.20.20.70">
    <property type="entry name" value="Aldolase class I"/>
    <property type="match status" value="1"/>
</dbReference>
<feature type="site" description="Interacts with tRNA; defines subfamily-specific binding signature" evidence="9">
    <location>
        <position position="300"/>
    </location>
</feature>
<keyword evidence="5 9" id="KW-0819">tRNA processing</keyword>
<comment type="catalytic activity">
    <reaction evidence="9">
        <text>5,6-dihydrouridine(20a) in tRNA + NAD(+) = uridine(20a) in tRNA + NADH + H(+)</text>
        <dbReference type="Rhea" id="RHEA:53348"/>
        <dbReference type="Rhea" id="RHEA-COMP:13535"/>
        <dbReference type="Rhea" id="RHEA-COMP:13536"/>
        <dbReference type="ChEBI" id="CHEBI:15378"/>
        <dbReference type="ChEBI" id="CHEBI:57540"/>
        <dbReference type="ChEBI" id="CHEBI:57945"/>
        <dbReference type="ChEBI" id="CHEBI:65315"/>
        <dbReference type="ChEBI" id="CHEBI:74443"/>
    </reaction>
</comment>
<evidence type="ECO:0000313" key="14">
    <source>
        <dbReference type="EMBL" id="ADU92402.1"/>
    </source>
</evidence>
<evidence type="ECO:0000256" key="2">
    <source>
        <dbReference type="ARBA" id="ARBA00022555"/>
    </source>
</evidence>
<comment type="catalytic activity">
    <reaction evidence="9">
        <text>5,6-dihydrouridine(20) in tRNA + NAD(+) = uridine(20) in tRNA + NADH + H(+)</text>
        <dbReference type="Rhea" id="RHEA:53340"/>
        <dbReference type="Rhea" id="RHEA-COMP:13533"/>
        <dbReference type="Rhea" id="RHEA-COMP:13534"/>
        <dbReference type="ChEBI" id="CHEBI:15378"/>
        <dbReference type="ChEBI" id="CHEBI:57540"/>
        <dbReference type="ChEBI" id="CHEBI:57945"/>
        <dbReference type="ChEBI" id="CHEBI:65315"/>
        <dbReference type="ChEBI" id="CHEBI:74443"/>
        <dbReference type="EC" id="1.3.1.91"/>
    </reaction>
</comment>
<feature type="binding site" evidence="9 12">
    <location>
        <position position="69"/>
    </location>
    <ligand>
        <name>FMN</name>
        <dbReference type="ChEBI" id="CHEBI:58210"/>
    </ligand>
</feature>
<reference evidence="14 15" key="1">
    <citation type="journal article" date="2011" name="J. Bacteriol.">
        <title>Genome sequence of Taylorella equigenitalis MCE9, the causative agent of contagious equine metritis.</title>
        <authorList>
            <person name="Hebert L."/>
            <person name="Moumen B."/>
            <person name="Duquesne F."/>
            <person name="Breuil M.F."/>
            <person name="Laugier C."/>
            <person name="Batto J.M."/>
            <person name="Renault P."/>
            <person name="Petry S."/>
        </authorList>
    </citation>
    <scope>NUCLEOTIDE SEQUENCE [LARGE SCALE GENOMIC DNA]</scope>
    <source>
        <strain evidence="14 15">MCE9</strain>
    </source>
</reference>
<evidence type="ECO:0000259" key="13">
    <source>
        <dbReference type="Pfam" id="PF01207"/>
    </source>
</evidence>
<evidence type="ECO:0000256" key="11">
    <source>
        <dbReference type="PIRSR" id="PIRSR006621-1"/>
    </source>
</evidence>
<evidence type="ECO:0000256" key="10">
    <source>
        <dbReference type="PIRNR" id="PIRNR006621"/>
    </source>
</evidence>
<evidence type="ECO:0000256" key="1">
    <source>
        <dbReference type="ARBA" id="ARBA00001917"/>
    </source>
</evidence>
<keyword evidence="4 9" id="KW-0288">FMN</keyword>
<comment type="function">
    <text evidence="9">Catalyzes the synthesis of 5,6-dihydrouridine (D), a modified base found in the D-loop of most tRNAs, via the reduction of the C5-C6 double bond in target uridines. Specifically modifies U20 and U20a in tRNAs.</text>
</comment>
<dbReference type="GO" id="GO:0000049">
    <property type="term" value="F:tRNA binding"/>
    <property type="evidence" value="ECO:0007669"/>
    <property type="project" value="UniProtKB-UniRule"/>
</dbReference>
<dbReference type="GO" id="GO:0102266">
    <property type="term" value="F:tRNA-dihydrouridine20a synthase activity"/>
    <property type="evidence" value="ECO:0007669"/>
    <property type="project" value="RHEA"/>
</dbReference>
<feature type="domain" description="DUS-like FMN-binding" evidence="13">
    <location>
        <begin position="14"/>
        <end position="305"/>
    </location>
</feature>
<accession>A0A654KJ08</accession>
<evidence type="ECO:0000256" key="12">
    <source>
        <dbReference type="PIRSR" id="PIRSR006621-2"/>
    </source>
</evidence>
<dbReference type="EMBL" id="CP002456">
    <property type="protein sequence ID" value="ADU92402.1"/>
    <property type="molecule type" value="Genomic_DNA"/>
</dbReference>
<protein>
    <recommendedName>
        <fullName evidence="9">tRNA-dihydrouridine(20/20a) synthase</fullName>
        <ecNumber evidence="9">1.3.1.91</ecNumber>
    </recommendedName>
    <alternativeName>
        <fullName evidence="9">U20-specific dihydrouridine synthase</fullName>
        <shortName evidence="9">U20-specific Dus</shortName>
    </alternativeName>
    <alternativeName>
        <fullName evidence="9">tRNA-dihydrouridine synthase A</fullName>
    </alternativeName>
</protein>
<comment type="cofactor">
    <cofactor evidence="1 9 10 12">
        <name>FMN</name>
        <dbReference type="ChEBI" id="CHEBI:58210"/>
    </cofactor>
</comment>
<keyword evidence="3 9" id="KW-0285">Flavoprotein</keyword>
<feature type="binding site" evidence="9">
    <location>
        <begin position="16"/>
        <end position="18"/>
    </location>
    <ligand>
        <name>FMN</name>
        <dbReference type="ChEBI" id="CHEBI:58210"/>
    </ligand>
</feature>
<dbReference type="AlphaFoldDB" id="A0A654KJ08"/>
<organism evidence="14 15">
    <name type="scientific">Taylorella equigenitalis (strain MCE9)</name>
    <dbReference type="NCBI Taxonomy" id="937774"/>
    <lineage>
        <taxon>Bacteria</taxon>
        <taxon>Pseudomonadati</taxon>
        <taxon>Pseudomonadota</taxon>
        <taxon>Betaproteobacteria</taxon>
        <taxon>Burkholderiales</taxon>
        <taxon>Alcaligenaceae</taxon>
        <taxon>Taylorella</taxon>
    </lineage>
</organism>
<feature type="site" description="Interacts with tRNA" evidence="9">
    <location>
        <position position="96"/>
    </location>
</feature>
<comment type="similarity">
    <text evidence="10">Belongs to the dus family.</text>
</comment>
<feature type="site" description="Interacts with tRNA; defines subfamily-specific binding signature" evidence="9">
    <location>
        <position position="297"/>
    </location>
</feature>
<name>A0A654KJ08_TAYEM</name>
<evidence type="ECO:0000256" key="6">
    <source>
        <dbReference type="ARBA" id="ARBA00022857"/>
    </source>
</evidence>
<evidence type="ECO:0000256" key="4">
    <source>
        <dbReference type="ARBA" id="ARBA00022643"/>
    </source>
</evidence>
<dbReference type="CDD" id="cd02801">
    <property type="entry name" value="DUS_like_FMN"/>
    <property type="match status" value="1"/>
</dbReference>
<keyword evidence="7 9" id="KW-0694">RNA-binding</keyword>
<feature type="binding site" evidence="9 12">
    <location>
        <begin position="232"/>
        <end position="233"/>
    </location>
    <ligand>
        <name>FMN</name>
        <dbReference type="ChEBI" id="CHEBI:58210"/>
    </ligand>
</feature>
<dbReference type="EC" id="1.3.1.91" evidence="9"/>
<feature type="site" description="Interacts with tRNA; defines subfamily-specific binding signature" evidence="9">
    <location>
        <position position="182"/>
    </location>
</feature>
<evidence type="ECO:0000313" key="15">
    <source>
        <dbReference type="Proteomes" id="UP000007472"/>
    </source>
</evidence>
<dbReference type="HAMAP" id="MF_02041">
    <property type="entry name" value="DusA_subfam"/>
    <property type="match status" value="1"/>
</dbReference>
<keyword evidence="2 9" id="KW-0820">tRNA-binding</keyword>
<keyword evidence="8 9" id="KW-0560">Oxidoreductase</keyword>
<dbReference type="InterPro" id="IPR013785">
    <property type="entry name" value="Aldolase_TIM"/>
</dbReference>
<dbReference type="InterPro" id="IPR004653">
    <property type="entry name" value="DusA"/>
</dbReference>
<dbReference type="GO" id="GO:0050660">
    <property type="term" value="F:flavin adenine dinucleotide binding"/>
    <property type="evidence" value="ECO:0007669"/>
    <property type="project" value="InterPro"/>
</dbReference>
<dbReference type="NCBIfam" id="NF008774">
    <property type="entry name" value="PRK11815.1"/>
    <property type="match status" value="1"/>
</dbReference>
<dbReference type="Gene3D" id="1.20.120.1460">
    <property type="match status" value="1"/>
</dbReference>
<feature type="site" description="Interacts with tRNA" evidence="9">
    <location>
        <position position="185"/>
    </location>
</feature>
<evidence type="ECO:0000256" key="8">
    <source>
        <dbReference type="ARBA" id="ARBA00023002"/>
    </source>
</evidence>
<dbReference type="InterPro" id="IPR018517">
    <property type="entry name" value="tRNA_hU_synthase_CS"/>
</dbReference>
<evidence type="ECO:0000256" key="9">
    <source>
        <dbReference type="HAMAP-Rule" id="MF_02041"/>
    </source>
</evidence>